<name>A0A6J5NF23_9CAUD</name>
<accession>A0A6J5NF23</accession>
<organism evidence="1">
    <name type="scientific">uncultured Caudovirales phage</name>
    <dbReference type="NCBI Taxonomy" id="2100421"/>
    <lineage>
        <taxon>Viruses</taxon>
        <taxon>Duplodnaviria</taxon>
        <taxon>Heunggongvirae</taxon>
        <taxon>Uroviricota</taxon>
        <taxon>Caudoviricetes</taxon>
        <taxon>Peduoviridae</taxon>
        <taxon>Maltschvirus</taxon>
        <taxon>Maltschvirus maltsch</taxon>
    </lineage>
</organism>
<gene>
    <name evidence="1" type="ORF">UFOVP681_45</name>
</gene>
<reference evidence="1" key="1">
    <citation type="submission" date="2020-04" db="EMBL/GenBank/DDBJ databases">
        <authorList>
            <person name="Chiriac C."/>
            <person name="Salcher M."/>
            <person name="Ghai R."/>
            <person name="Kavagutti S V."/>
        </authorList>
    </citation>
    <scope>NUCLEOTIDE SEQUENCE</scope>
</reference>
<proteinExistence type="predicted"/>
<sequence length="63" mass="6663">MRAARDFSRKTIAALAKNGIAVIGSQAAPAYDGDEAFSGRAYQVSVDGCALMRSHAQVMEMAQ</sequence>
<protein>
    <submittedName>
        <fullName evidence="1">Uncharacterized protein</fullName>
    </submittedName>
</protein>
<evidence type="ECO:0000313" key="1">
    <source>
        <dbReference type="EMBL" id="CAB4157789.1"/>
    </source>
</evidence>
<dbReference type="EMBL" id="LR796657">
    <property type="protein sequence ID" value="CAB4157789.1"/>
    <property type="molecule type" value="Genomic_DNA"/>
</dbReference>